<dbReference type="InterPro" id="IPR002810">
    <property type="entry name" value="NfeD-like_C"/>
</dbReference>
<keyword evidence="4 5" id="KW-0472">Membrane</keyword>
<feature type="transmembrane region" description="Helical" evidence="5">
    <location>
        <begin position="12"/>
        <end position="42"/>
    </location>
</feature>
<reference evidence="7" key="1">
    <citation type="submission" date="2022-09" db="EMBL/GenBank/DDBJ databases">
        <title>Tahibacter sp. nov., isolated from a fresh water.</title>
        <authorList>
            <person name="Baek J.H."/>
            <person name="Lee J.K."/>
            <person name="Kim J.M."/>
            <person name="Jeon C.O."/>
        </authorList>
    </citation>
    <scope>NUCLEOTIDE SEQUENCE</scope>
    <source>
        <strain evidence="7">W38</strain>
    </source>
</reference>
<evidence type="ECO:0000256" key="3">
    <source>
        <dbReference type="ARBA" id="ARBA00022989"/>
    </source>
</evidence>
<name>A0ABY6BHM0_9GAMM</name>
<organism evidence="7 8">
    <name type="scientific">Tahibacter amnicola</name>
    <dbReference type="NCBI Taxonomy" id="2976241"/>
    <lineage>
        <taxon>Bacteria</taxon>
        <taxon>Pseudomonadati</taxon>
        <taxon>Pseudomonadota</taxon>
        <taxon>Gammaproteobacteria</taxon>
        <taxon>Lysobacterales</taxon>
        <taxon>Rhodanobacteraceae</taxon>
        <taxon>Tahibacter</taxon>
    </lineage>
</organism>
<keyword evidence="8" id="KW-1185">Reference proteome</keyword>
<evidence type="ECO:0000256" key="2">
    <source>
        <dbReference type="ARBA" id="ARBA00022692"/>
    </source>
</evidence>
<dbReference type="InterPro" id="IPR012340">
    <property type="entry name" value="NA-bd_OB-fold"/>
</dbReference>
<feature type="transmembrane region" description="Helical" evidence="5">
    <location>
        <begin position="48"/>
        <end position="67"/>
    </location>
</feature>
<evidence type="ECO:0000256" key="1">
    <source>
        <dbReference type="ARBA" id="ARBA00004141"/>
    </source>
</evidence>
<dbReference type="Gene3D" id="2.40.50.140">
    <property type="entry name" value="Nucleic acid-binding proteins"/>
    <property type="match status" value="1"/>
</dbReference>
<dbReference type="RefSeq" id="WP_261696329.1">
    <property type="nucleotide sequence ID" value="NZ_CP104694.1"/>
</dbReference>
<evidence type="ECO:0000313" key="7">
    <source>
        <dbReference type="EMBL" id="UXI69374.1"/>
    </source>
</evidence>
<evidence type="ECO:0000313" key="8">
    <source>
        <dbReference type="Proteomes" id="UP001064632"/>
    </source>
</evidence>
<proteinExistence type="predicted"/>
<dbReference type="Pfam" id="PF01957">
    <property type="entry name" value="NfeD"/>
    <property type="match status" value="1"/>
</dbReference>
<dbReference type="PANTHER" id="PTHR33507:SF3">
    <property type="entry name" value="INNER MEMBRANE PROTEIN YBBJ"/>
    <property type="match status" value="1"/>
</dbReference>
<evidence type="ECO:0000256" key="4">
    <source>
        <dbReference type="ARBA" id="ARBA00023136"/>
    </source>
</evidence>
<dbReference type="PANTHER" id="PTHR33507">
    <property type="entry name" value="INNER MEMBRANE PROTEIN YBBJ"/>
    <property type="match status" value="1"/>
</dbReference>
<evidence type="ECO:0000259" key="6">
    <source>
        <dbReference type="Pfam" id="PF01957"/>
    </source>
</evidence>
<protein>
    <submittedName>
        <fullName evidence="7">NfeD family protein</fullName>
    </submittedName>
</protein>
<feature type="domain" description="NfeD-like C-terminal" evidence="6">
    <location>
        <begin position="89"/>
        <end position="142"/>
    </location>
</feature>
<keyword evidence="2 5" id="KW-0812">Transmembrane</keyword>
<sequence length="145" mass="15712">MSIHYIWWVVGLVLIATELALPGFFLLWVGLAAVLMGFIVWVVPDMGALPQALLFFALSLATCLTYWRFLRGRGRDGAEAPSSLNRRGEQLIGRRLVLETAIQNGRGKARVGDSQWLAEGPDLPAGSSVEVVAVDGAVLRVRAAP</sequence>
<keyword evidence="3 5" id="KW-1133">Transmembrane helix</keyword>
<evidence type="ECO:0000256" key="5">
    <source>
        <dbReference type="SAM" id="Phobius"/>
    </source>
</evidence>
<dbReference type="EMBL" id="CP104694">
    <property type="protein sequence ID" value="UXI69374.1"/>
    <property type="molecule type" value="Genomic_DNA"/>
</dbReference>
<dbReference type="Proteomes" id="UP001064632">
    <property type="component" value="Chromosome"/>
</dbReference>
<comment type="subcellular location">
    <subcellularLocation>
        <location evidence="1">Membrane</location>
        <topology evidence="1">Multi-pass membrane protein</topology>
    </subcellularLocation>
</comment>
<dbReference type="InterPro" id="IPR052165">
    <property type="entry name" value="Membrane_assoc_protease"/>
</dbReference>
<gene>
    <name evidence="7" type="ORF">N4264_06920</name>
</gene>
<accession>A0ABY6BHM0</accession>